<accession>A0A1H3G2Q8</accession>
<evidence type="ECO:0008006" key="3">
    <source>
        <dbReference type="Google" id="ProtNLM"/>
    </source>
</evidence>
<feature type="non-terminal residue" evidence="1">
    <location>
        <position position="1"/>
    </location>
</feature>
<reference evidence="1 2" key="1">
    <citation type="submission" date="2016-10" db="EMBL/GenBank/DDBJ databases">
        <authorList>
            <person name="Varghese N."/>
            <person name="Submissions S."/>
        </authorList>
    </citation>
    <scope>NUCLEOTIDE SEQUENCE [LARGE SCALE GENOMIC DNA]</scope>
    <source>
        <strain evidence="1 2">DSM 24802</strain>
    </source>
</reference>
<sequence length="48" mass="5295">DLAAGTLAQVIPETFDGKQDFFLLAQRRSNRHPATEAVLRWLSSKAAP</sequence>
<protein>
    <recommendedName>
        <fullName evidence="3">LysR family transcriptional regulator</fullName>
    </recommendedName>
</protein>
<gene>
    <name evidence="1" type="ORF">SAMN05444006_1574</name>
</gene>
<dbReference type="Proteomes" id="UP000199541">
    <property type="component" value="Unassembled WGS sequence"/>
</dbReference>
<dbReference type="EMBL" id="FNOB01000057">
    <property type="protein sequence ID" value="SDX97307.1"/>
    <property type="molecule type" value="Genomic_DNA"/>
</dbReference>
<evidence type="ECO:0000313" key="2">
    <source>
        <dbReference type="Proteomes" id="UP000199541"/>
    </source>
</evidence>
<keyword evidence="2" id="KW-1185">Reference proteome</keyword>
<organism evidence="1 2">
    <name type="scientific">Allgaiera indica</name>
    <dbReference type="NCBI Taxonomy" id="765699"/>
    <lineage>
        <taxon>Bacteria</taxon>
        <taxon>Pseudomonadati</taxon>
        <taxon>Pseudomonadota</taxon>
        <taxon>Alphaproteobacteria</taxon>
        <taxon>Rhodobacterales</taxon>
        <taxon>Paracoccaceae</taxon>
        <taxon>Allgaiera</taxon>
    </lineage>
</organism>
<evidence type="ECO:0000313" key="1">
    <source>
        <dbReference type="EMBL" id="SDX97307.1"/>
    </source>
</evidence>
<proteinExistence type="predicted"/>
<name>A0A1H3G2Q8_9RHOB</name>
<comment type="caution">
    <text evidence="1">The sequence shown here is derived from an EMBL/GenBank/DDBJ whole genome shotgun (WGS) entry which is preliminary data.</text>
</comment>